<feature type="transmembrane region" description="Helical" evidence="1">
    <location>
        <begin position="15"/>
        <end position="36"/>
    </location>
</feature>
<comment type="caution">
    <text evidence="2">The sequence shown here is derived from an EMBL/GenBank/DDBJ whole genome shotgun (WGS) entry which is preliminary data.</text>
</comment>
<keyword evidence="3" id="KW-1185">Reference proteome</keyword>
<dbReference type="Proteomes" id="UP001371456">
    <property type="component" value="Unassembled WGS sequence"/>
</dbReference>
<name>A0AAN8U8L9_SOLBU</name>
<dbReference type="AlphaFoldDB" id="A0AAN8U8L9"/>
<proteinExistence type="predicted"/>
<accession>A0AAN8U8L9</accession>
<reference evidence="2 3" key="1">
    <citation type="submission" date="2024-02" db="EMBL/GenBank/DDBJ databases">
        <title>de novo genome assembly of Solanum bulbocastanum strain 11H21.</title>
        <authorList>
            <person name="Hosaka A.J."/>
        </authorList>
    </citation>
    <scope>NUCLEOTIDE SEQUENCE [LARGE SCALE GENOMIC DNA]</scope>
    <source>
        <tissue evidence="2">Young leaves</tissue>
    </source>
</reference>
<evidence type="ECO:0000256" key="1">
    <source>
        <dbReference type="SAM" id="Phobius"/>
    </source>
</evidence>
<evidence type="ECO:0000313" key="2">
    <source>
        <dbReference type="EMBL" id="KAK6797873.1"/>
    </source>
</evidence>
<dbReference type="EMBL" id="JBANQN010000002">
    <property type="protein sequence ID" value="KAK6797873.1"/>
    <property type="molecule type" value="Genomic_DNA"/>
</dbReference>
<keyword evidence="1" id="KW-0472">Membrane</keyword>
<evidence type="ECO:0000313" key="3">
    <source>
        <dbReference type="Proteomes" id="UP001371456"/>
    </source>
</evidence>
<keyword evidence="1" id="KW-0812">Transmembrane</keyword>
<protein>
    <submittedName>
        <fullName evidence="2">Uncharacterized protein</fullName>
    </submittedName>
</protein>
<sequence length="67" mass="7797">MEGLPFQRLQLSTLAISWMFLRLLLYFVKMVDFYLFQYEMQSSTGTKNQDTILDVTSGSHLLVIIGF</sequence>
<organism evidence="2 3">
    <name type="scientific">Solanum bulbocastanum</name>
    <name type="common">Wild potato</name>
    <dbReference type="NCBI Taxonomy" id="147425"/>
    <lineage>
        <taxon>Eukaryota</taxon>
        <taxon>Viridiplantae</taxon>
        <taxon>Streptophyta</taxon>
        <taxon>Embryophyta</taxon>
        <taxon>Tracheophyta</taxon>
        <taxon>Spermatophyta</taxon>
        <taxon>Magnoliopsida</taxon>
        <taxon>eudicotyledons</taxon>
        <taxon>Gunneridae</taxon>
        <taxon>Pentapetalae</taxon>
        <taxon>asterids</taxon>
        <taxon>lamiids</taxon>
        <taxon>Solanales</taxon>
        <taxon>Solanaceae</taxon>
        <taxon>Solanoideae</taxon>
        <taxon>Solaneae</taxon>
        <taxon>Solanum</taxon>
    </lineage>
</organism>
<keyword evidence="1" id="KW-1133">Transmembrane helix</keyword>
<gene>
    <name evidence="2" type="ORF">RDI58_005575</name>
</gene>